<dbReference type="GO" id="GO:0000287">
    <property type="term" value="F:magnesium ion binding"/>
    <property type="evidence" value="ECO:0007669"/>
    <property type="project" value="UniProtKB-UniRule"/>
</dbReference>
<dbReference type="PANTHER" id="PTHR42918:SF15">
    <property type="entry name" value="LYSINE--TRNA LIGASE, CHLOROPLASTIC_MITOCHONDRIAL"/>
    <property type="match status" value="1"/>
</dbReference>
<dbReference type="NCBIfam" id="TIGR00499">
    <property type="entry name" value="lysS_bact"/>
    <property type="match status" value="1"/>
</dbReference>
<dbReference type="Proteomes" id="UP000256541">
    <property type="component" value="Unassembled WGS sequence"/>
</dbReference>
<evidence type="ECO:0000256" key="7">
    <source>
        <dbReference type="HAMAP-Rule" id="MF_00252"/>
    </source>
</evidence>
<dbReference type="InterPro" id="IPR012340">
    <property type="entry name" value="NA-bd_OB-fold"/>
</dbReference>
<comment type="catalytic activity">
    <reaction evidence="6 7 8">
        <text>tRNA(Lys) + L-lysine + ATP = L-lysyl-tRNA(Lys) + AMP + diphosphate</text>
        <dbReference type="Rhea" id="RHEA:20792"/>
        <dbReference type="Rhea" id="RHEA-COMP:9696"/>
        <dbReference type="Rhea" id="RHEA-COMP:9697"/>
        <dbReference type="ChEBI" id="CHEBI:30616"/>
        <dbReference type="ChEBI" id="CHEBI:32551"/>
        <dbReference type="ChEBI" id="CHEBI:33019"/>
        <dbReference type="ChEBI" id="CHEBI:78442"/>
        <dbReference type="ChEBI" id="CHEBI:78529"/>
        <dbReference type="ChEBI" id="CHEBI:456215"/>
        <dbReference type="EC" id="6.1.1.6"/>
    </reaction>
</comment>
<dbReference type="GO" id="GO:0000049">
    <property type="term" value="F:tRNA binding"/>
    <property type="evidence" value="ECO:0007669"/>
    <property type="project" value="TreeGrafter"/>
</dbReference>
<dbReference type="EMBL" id="NBXB01000041">
    <property type="protein sequence ID" value="RFA12438.1"/>
    <property type="molecule type" value="Genomic_DNA"/>
</dbReference>
<evidence type="ECO:0000313" key="11">
    <source>
        <dbReference type="EMBL" id="RFA12438.1"/>
    </source>
</evidence>
<evidence type="ECO:0000313" key="12">
    <source>
        <dbReference type="Proteomes" id="UP000256541"/>
    </source>
</evidence>
<dbReference type="NCBIfam" id="NF001756">
    <property type="entry name" value="PRK00484.1"/>
    <property type="match status" value="1"/>
</dbReference>
<dbReference type="PRINTS" id="PR00982">
    <property type="entry name" value="TRNASYNTHLYS"/>
</dbReference>
<dbReference type="Pfam" id="PF00152">
    <property type="entry name" value="tRNA-synt_2"/>
    <property type="match status" value="1"/>
</dbReference>
<dbReference type="SUPFAM" id="SSF50249">
    <property type="entry name" value="Nucleic acid-binding proteins"/>
    <property type="match status" value="1"/>
</dbReference>
<feature type="region of interest" description="Disordered" evidence="9">
    <location>
        <begin position="1"/>
        <end position="26"/>
    </location>
</feature>
<dbReference type="AlphaFoldDB" id="A0A3E0VSN3"/>
<feature type="binding site" evidence="7">
    <location>
        <position position="459"/>
    </location>
    <ligand>
        <name>Mg(2+)</name>
        <dbReference type="ChEBI" id="CHEBI:18420"/>
        <label>1</label>
    </ligand>
</feature>
<dbReference type="PANTHER" id="PTHR42918">
    <property type="entry name" value="LYSYL-TRNA SYNTHETASE"/>
    <property type="match status" value="1"/>
</dbReference>
<comment type="caution">
    <text evidence="11">The sequence shown here is derived from an EMBL/GenBank/DDBJ whole genome shotgun (WGS) entry which is preliminary data.</text>
</comment>
<comment type="subunit">
    <text evidence="7">Homodimer.</text>
</comment>
<comment type="cofactor">
    <cofactor evidence="7 8">
        <name>Mg(2+)</name>
        <dbReference type="ChEBI" id="CHEBI:18420"/>
    </cofactor>
    <text evidence="7 8">Binds 3 Mg(2+) ions per subunit.</text>
</comment>
<keyword evidence="3 7" id="KW-0547">Nucleotide-binding</keyword>
<dbReference type="GO" id="GO:0004824">
    <property type="term" value="F:lysine-tRNA ligase activity"/>
    <property type="evidence" value="ECO:0007669"/>
    <property type="project" value="UniProtKB-UniRule"/>
</dbReference>
<keyword evidence="7" id="KW-0648">Protein biosynthesis</keyword>
<comment type="similarity">
    <text evidence="7">Belongs to the class-II aminoacyl-tRNA synthetase family.</text>
</comment>
<proteinExistence type="inferred from homology"/>
<evidence type="ECO:0000256" key="9">
    <source>
        <dbReference type="SAM" id="MobiDB-lite"/>
    </source>
</evidence>
<dbReference type="CDD" id="cd04322">
    <property type="entry name" value="LysRS_N"/>
    <property type="match status" value="1"/>
</dbReference>
<evidence type="ECO:0000256" key="8">
    <source>
        <dbReference type="RuleBase" id="RU000336"/>
    </source>
</evidence>
<evidence type="ECO:0000256" key="6">
    <source>
        <dbReference type="ARBA" id="ARBA00048573"/>
    </source>
</evidence>
<keyword evidence="7 8" id="KW-0460">Magnesium</keyword>
<accession>A0A3E0VSN3</accession>
<evidence type="ECO:0000256" key="5">
    <source>
        <dbReference type="ARBA" id="ARBA00023146"/>
    </source>
</evidence>
<dbReference type="Gene3D" id="3.30.930.10">
    <property type="entry name" value="Bira Bifunctional Protein, Domain 2"/>
    <property type="match status" value="1"/>
</dbReference>
<evidence type="ECO:0000256" key="2">
    <source>
        <dbReference type="ARBA" id="ARBA00022723"/>
    </source>
</evidence>
<dbReference type="Pfam" id="PF01336">
    <property type="entry name" value="tRNA_anti-codon"/>
    <property type="match status" value="1"/>
</dbReference>
<dbReference type="RefSeq" id="WP_172582454.1">
    <property type="nucleotide sequence ID" value="NZ_NBXB01000041.1"/>
</dbReference>
<dbReference type="InterPro" id="IPR018149">
    <property type="entry name" value="Lys-tRNA-synth_II_C"/>
</dbReference>
<dbReference type="PROSITE" id="PS50862">
    <property type="entry name" value="AA_TRNA_LIGASE_II"/>
    <property type="match status" value="1"/>
</dbReference>
<feature type="compositionally biased region" description="Basic and acidic residues" evidence="9">
    <location>
        <begin position="1"/>
        <end position="18"/>
    </location>
</feature>
<keyword evidence="4 7" id="KW-0067">ATP-binding</keyword>
<evidence type="ECO:0000256" key="4">
    <source>
        <dbReference type="ARBA" id="ARBA00022840"/>
    </source>
</evidence>
<dbReference type="GO" id="GO:0005829">
    <property type="term" value="C:cytosol"/>
    <property type="evidence" value="ECO:0007669"/>
    <property type="project" value="TreeGrafter"/>
</dbReference>
<keyword evidence="5 7" id="KW-0030">Aminoacyl-tRNA synthetase</keyword>
<dbReference type="InterPro" id="IPR006195">
    <property type="entry name" value="aa-tRNA-synth_II"/>
</dbReference>
<dbReference type="InterPro" id="IPR045864">
    <property type="entry name" value="aa-tRNA-synth_II/BPL/LPL"/>
</dbReference>
<dbReference type="InterPro" id="IPR044136">
    <property type="entry name" value="Lys-tRNA-ligase_II_N"/>
</dbReference>
<dbReference type="HAMAP" id="MF_00252">
    <property type="entry name" value="Lys_tRNA_synth_class2"/>
    <property type="match status" value="1"/>
</dbReference>
<evidence type="ECO:0000259" key="10">
    <source>
        <dbReference type="PROSITE" id="PS50862"/>
    </source>
</evidence>
<dbReference type="SUPFAM" id="SSF55681">
    <property type="entry name" value="Class II aaRS and biotin synthetases"/>
    <property type="match status" value="1"/>
</dbReference>
<reference evidence="11 12" key="1">
    <citation type="submission" date="2017-04" db="EMBL/GenBank/DDBJ databases">
        <title>Comparative genome analysis of Subtercola boreus.</title>
        <authorList>
            <person name="Cho Y.-J."/>
            <person name="Cho A."/>
            <person name="Kim O.-S."/>
            <person name="Lee J.-I."/>
        </authorList>
    </citation>
    <scope>NUCLEOTIDE SEQUENCE [LARGE SCALE GENOMIC DNA]</scope>
    <source>
        <strain evidence="11 12">P27479</strain>
    </source>
</reference>
<keyword evidence="1 7" id="KW-0436">Ligase</keyword>
<dbReference type="InterPro" id="IPR002313">
    <property type="entry name" value="Lys-tRNA-ligase_II"/>
</dbReference>
<evidence type="ECO:0000256" key="1">
    <source>
        <dbReference type="ARBA" id="ARBA00022598"/>
    </source>
</evidence>
<feature type="domain" description="Aminoacyl-transfer RNA synthetases class-II family profile" evidence="10">
    <location>
        <begin position="229"/>
        <end position="542"/>
    </location>
</feature>
<dbReference type="InterPro" id="IPR004364">
    <property type="entry name" value="Aa-tRNA-synt_II"/>
</dbReference>
<sequence>MTEHPKHAQPEPAADRATADSADSADSADAIDLAALKAAEEQDAEAAAADAAANEQQVIRLAKRERMLETGLDPYPVGVAVTTTIPAVRAEYGELAADETTGVIVGLAGRIVHLRNTGKLCFVSLQSGDGTRIQAMVSLGAVGYESLASFKEFVDLGDHLFVSGEVISSRRGELSIMVSEWAIASKSLLPLPNLHSELNEETRMRSRYLDLIVRDDARKMVRTRAAAVASMRKTFADRAFIEVETPMLQTMHGGAAARPFSTHSNAFDTELYLRIAPELFLKRAVVGGIDRVFEINRNFRNEGADSTHSPEFAMLEAYEAYGDYITMAELTQTLIQNAAIAVASSTTVTWADGTEYDLGGDWDRISMYESLSEALTAADGGANPIQITPATTTDDLKALADREGIEIHLPNHGKYVEELWEHFVKGSLVRPTFVMDFPLETSPLTRAHRSIPGVVEKWDLYIRGFELATAYSELVDPVIQRERFIEQARLGAAGDDEAMRLDEDFLRALEFGMPPSGGLGMGVDRLLMALTGLGIRETILFPLVK</sequence>
<dbReference type="GO" id="GO:0005524">
    <property type="term" value="F:ATP binding"/>
    <property type="evidence" value="ECO:0007669"/>
    <property type="project" value="UniProtKB-UniRule"/>
</dbReference>
<protein>
    <recommendedName>
        <fullName evidence="7">Lysine--tRNA ligase</fullName>
        <ecNumber evidence="7">6.1.1.6</ecNumber>
    </recommendedName>
    <alternativeName>
        <fullName evidence="7">Lysyl-tRNA synthetase</fullName>
        <shortName evidence="7">LysRS</shortName>
    </alternativeName>
</protein>
<keyword evidence="7" id="KW-0963">Cytoplasm</keyword>
<dbReference type="EC" id="6.1.1.6" evidence="7"/>
<dbReference type="GO" id="GO:0006430">
    <property type="term" value="P:lysyl-tRNA aminoacylation"/>
    <property type="evidence" value="ECO:0007669"/>
    <property type="project" value="UniProtKB-UniRule"/>
</dbReference>
<organism evidence="11 12">
    <name type="scientific">Subtercola boreus</name>
    <dbReference type="NCBI Taxonomy" id="120213"/>
    <lineage>
        <taxon>Bacteria</taxon>
        <taxon>Bacillati</taxon>
        <taxon>Actinomycetota</taxon>
        <taxon>Actinomycetes</taxon>
        <taxon>Micrococcales</taxon>
        <taxon>Microbacteriaceae</taxon>
        <taxon>Subtercola</taxon>
    </lineage>
</organism>
<comment type="subcellular location">
    <subcellularLocation>
        <location evidence="7">Cytoplasm</location>
    </subcellularLocation>
</comment>
<name>A0A3E0VSN3_9MICO</name>
<dbReference type="InterPro" id="IPR004365">
    <property type="entry name" value="NA-bd_OB_tRNA"/>
</dbReference>
<feature type="binding site" evidence="7">
    <location>
        <position position="466"/>
    </location>
    <ligand>
        <name>Mg(2+)</name>
        <dbReference type="ChEBI" id="CHEBI:18420"/>
        <label>2</label>
    </ligand>
</feature>
<evidence type="ECO:0000256" key="3">
    <source>
        <dbReference type="ARBA" id="ARBA00022741"/>
    </source>
</evidence>
<keyword evidence="2 7" id="KW-0479">Metal-binding</keyword>
<gene>
    <name evidence="7" type="primary">lysS</name>
    <name evidence="11" type="ORF">B7R22_15015</name>
</gene>
<feature type="binding site" evidence="7">
    <location>
        <position position="466"/>
    </location>
    <ligand>
        <name>Mg(2+)</name>
        <dbReference type="ChEBI" id="CHEBI:18420"/>
        <label>1</label>
    </ligand>
</feature>
<dbReference type="Gene3D" id="2.40.50.140">
    <property type="entry name" value="Nucleic acid-binding proteins"/>
    <property type="match status" value="1"/>
</dbReference>